<dbReference type="KEGG" id="lal:AT746_16095"/>
<feature type="transmembrane region" description="Helical" evidence="1">
    <location>
        <begin position="41"/>
        <end position="63"/>
    </location>
</feature>
<name>A0A0U3B3I1_9ALTE</name>
<keyword evidence="3" id="KW-1185">Reference proteome</keyword>
<sequence>MTLISLLLVLAIERATSKTSYWQSDYYISRYTKWLEKRDILTAEISLQLLLAIVLIPALVLWFALYQLDAFFITFIVDTAVLMVCIGCPGLRQSYKGYLQAASRGDTEASVLYAEQLGYPCDSGNTFGQCLVWVNYRHYAAVAIWFVVFGAAGALLYVLSSSVLRYLLEREHAQQSQWQKVMEIIDWVPARVHTLGLLVVGHFSRGLNIWLEYLGRGDAPARKIVTEVAQAAEYVEPEGIECTEEPCTMVRLVKRNMMALLVVVAVLTLAGVVR</sequence>
<dbReference type="Proteomes" id="UP000068447">
    <property type="component" value="Chromosome"/>
</dbReference>
<dbReference type="InterPro" id="IPR052966">
    <property type="entry name" value="Beta-lactamase_Reg"/>
</dbReference>
<organism evidence="2 3">
    <name type="scientific">Lacimicrobium alkaliphilum</name>
    <dbReference type="NCBI Taxonomy" id="1526571"/>
    <lineage>
        <taxon>Bacteria</taxon>
        <taxon>Pseudomonadati</taxon>
        <taxon>Pseudomonadota</taxon>
        <taxon>Gammaproteobacteria</taxon>
        <taxon>Alteromonadales</taxon>
        <taxon>Alteromonadaceae</taxon>
        <taxon>Lacimicrobium</taxon>
    </lineage>
</organism>
<dbReference type="PANTHER" id="PTHR38684">
    <property type="entry name" value="PROTEIN AMPE"/>
    <property type="match status" value="1"/>
</dbReference>
<dbReference type="PANTHER" id="PTHR38684:SF1">
    <property type="entry name" value="PROTEIN AMPE"/>
    <property type="match status" value="1"/>
</dbReference>
<dbReference type="OrthoDB" id="9811967at2"/>
<dbReference type="GO" id="GO:0046677">
    <property type="term" value="P:response to antibiotic"/>
    <property type="evidence" value="ECO:0007669"/>
    <property type="project" value="TreeGrafter"/>
</dbReference>
<evidence type="ECO:0000313" key="3">
    <source>
        <dbReference type="Proteomes" id="UP000068447"/>
    </source>
</evidence>
<reference evidence="2 3" key="1">
    <citation type="submission" date="2015-12" db="EMBL/GenBank/DDBJ databases">
        <title>Complete genome of Lacimicrobium alkaliphilum KCTC 32984.</title>
        <authorList>
            <person name="Kim S.-G."/>
            <person name="Lee Y.-J."/>
        </authorList>
    </citation>
    <scope>NUCLEOTIDE SEQUENCE [LARGE SCALE GENOMIC DNA]</scope>
    <source>
        <strain evidence="2 3">YelD216</strain>
    </source>
</reference>
<dbReference type="STRING" id="1526571.AT746_16095"/>
<dbReference type="GO" id="GO:0005886">
    <property type="term" value="C:plasma membrane"/>
    <property type="evidence" value="ECO:0007669"/>
    <property type="project" value="TreeGrafter"/>
</dbReference>
<feature type="transmembrane region" description="Helical" evidence="1">
    <location>
        <begin position="142"/>
        <end position="168"/>
    </location>
</feature>
<dbReference type="InterPro" id="IPR031347">
    <property type="entry name" value="AmpE"/>
</dbReference>
<feature type="transmembrane region" description="Helical" evidence="1">
    <location>
        <begin position="70"/>
        <end position="92"/>
    </location>
</feature>
<dbReference type="RefSeq" id="WP_062482355.1">
    <property type="nucleotide sequence ID" value="NZ_CP013650.1"/>
</dbReference>
<dbReference type="AlphaFoldDB" id="A0A0U3B3I1"/>
<gene>
    <name evidence="2" type="ORF">AT746_16095</name>
</gene>
<dbReference type="EMBL" id="CP013650">
    <property type="protein sequence ID" value="ALS99632.1"/>
    <property type="molecule type" value="Genomic_DNA"/>
</dbReference>
<proteinExistence type="predicted"/>
<evidence type="ECO:0000256" key="1">
    <source>
        <dbReference type="SAM" id="Phobius"/>
    </source>
</evidence>
<dbReference type="NCBIfam" id="NF008219">
    <property type="entry name" value="PRK10987.1"/>
    <property type="match status" value="1"/>
</dbReference>
<keyword evidence="1" id="KW-0472">Membrane</keyword>
<protein>
    <submittedName>
        <fullName evidence="2">Uncharacterized protein</fullName>
    </submittedName>
</protein>
<dbReference type="Pfam" id="PF17113">
    <property type="entry name" value="AmpE"/>
    <property type="match status" value="1"/>
</dbReference>
<keyword evidence="1" id="KW-0812">Transmembrane</keyword>
<evidence type="ECO:0000313" key="2">
    <source>
        <dbReference type="EMBL" id="ALS99632.1"/>
    </source>
</evidence>
<accession>A0A0U3B3I1</accession>
<keyword evidence="1" id="KW-1133">Transmembrane helix</keyword>
<feature type="transmembrane region" description="Helical" evidence="1">
    <location>
        <begin position="257"/>
        <end position="273"/>
    </location>
</feature>